<dbReference type="EMBL" id="CADCWP010000184">
    <property type="protein sequence ID" value="CAA9575948.1"/>
    <property type="molecule type" value="Genomic_DNA"/>
</dbReference>
<evidence type="ECO:0000256" key="1">
    <source>
        <dbReference type="ARBA" id="ARBA00000958"/>
    </source>
</evidence>
<evidence type="ECO:0000256" key="14">
    <source>
        <dbReference type="ARBA" id="ARBA00023209"/>
    </source>
</evidence>
<keyword evidence="6" id="KW-1003">Cell membrane</keyword>
<evidence type="ECO:0000256" key="9">
    <source>
        <dbReference type="ARBA" id="ARBA00022679"/>
    </source>
</evidence>
<dbReference type="GO" id="GO:0050520">
    <property type="term" value="F:phosphatidylcholine synthase activity"/>
    <property type="evidence" value="ECO:0007669"/>
    <property type="project" value="UniProtKB-EC"/>
</dbReference>
<evidence type="ECO:0000256" key="2">
    <source>
        <dbReference type="ARBA" id="ARBA00001936"/>
    </source>
</evidence>
<evidence type="ECO:0000313" key="19">
    <source>
        <dbReference type="EMBL" id="CAA9575948.1"/>
    </source>
</evidence>
<keyword evidence="10 18" id="KW-0812">Transmembrane</keyword>
<keyword evidence="16" id="KW-1208">Phospholipid metabolism</keyword>
<evidence type="ECO:0000256" key="6">
    <source>
        <dbReference type="ARBA" id="ARBA00022475"/>
    </source>
</evidence>
<dbReference type="EC" id="2.7.8.24" evidence="4"/>
<proteinExistence type="predicted"/>
<gene>
    <name evidence="19" type="ORF">AVDCRST_MAG86-2250</name>
</gene>
<dbReference type="AlphaFoldDB" id="A0A6J4VDY9"/>
<evidence type="ECO:0000256" key="15">
    <source>
        <dbReference type="ARBA" id="ARBA00023211"/>
    </source>
</evidence>
<feature type="transmembrane region" description="Helical" evidence="18">
    <location>
        <begin position="211"/>
        <end position="228"/>
    </location>
</feature>
<feature type="transmembrane region" description="Helical" evidence="18">
    <location>
        <begin position="126"/>
        <end position="148"/>
    </location>
</feature>
<sequence>MPSRDAIRETVQGYLVHVYTASTLFFVALSAQWILEGAYRWALLALAVTIIIDATDGALARKFRVEETAAGIDGALLDNIIDFTSYVLLPMLLLLRTGLLAPPGVMVTAFAMFSSAFGFSRTTAKLADAGFFVGFPSYWSIVVFYLYMLGTPPLLNTLLILGLSLLVFVPVRFLYVSRLQRGRTLHIALGSVWSLLCIVALTLDPGALRTGLLYVSLIYPVFYTLHSLRLDWRSRQRPLETQPS</sequence>
<comment type="subcellular location">
    <subcellularLocation>
        <location evidence="3">Cell inner membrane</location>
        <topology evidence="3">Multi-pass membrane protein</topology>
    </subcellularLocation>
</comment>
<dbReference type="InterPro" id="IPR026027">
    <property type="entry name" value="PcS"/>
</dbReference>
<dbReference type="InterPro" id="IPR043130">
    <property type="entry name" value="CDP-OH_PTrfase_TM_dom"/>
</dbReference>
<evidence type="ECO:0000256" key="11">
    <source>
        <dbReference type="ARBA" id="ARBA00022989"/>
    </source>
</evidence>
<keyword evidence="8" id="KW-0997">Cell inner membrane</keyword>
<evidence type="ECO:0000256" key="4">
    <source>
        <dbReference type="ARBA" id="ARBA00013195"/>
    </source>
</evidence>
<dbReference type="Gene3D" id="1.20.120.1760">
    <property type="match status" value="1"/>
</dbReference>
<dbReference type="GO" id="GO:0008654">
    <property type="term" value="P:phospholipid biosynthetic process"/>
    <property type="evidence" value="ECO:0007669"/>
    <property type="project" value="UniProtKB-KW"/>
</dbReference>
<feature type="transmembrane region" description="Helical" evidence="18">
    <location>
        <begin position="187"/>
        <end position="205"/>
    </location>
</feature>
<keyword evidence="7" id="KW-0444">Lipid biosynthesis</keyword>
<feature type="transmembrane region" description="Helical" evidence="18">
    <location>
        <begin position="12"/>
        <end position="35"/>
    </location>
</feature>
<keyword evidence="12" id="KW-0443">Lipid metabolism</keyword>
<dbReference type="PIRSF" id="PIRSF000851">
    <property type="entry name" value="PcS"/>
    <property type="match status" value="1"/>
</dbReference>
<feature type="transmembrane region" description="Helical" evidence="18">
    <location>
        <begin position="154"/>
        <end position="175"/>
    </location>
</feature>
<keyword evidence="11 18" id="KW-1133">Transmembrane helix</keyword>
<organism evidence="19">
    <name type="scientific">uncultured Truepera sp</name>
    <dbReference type="NCBI Taxonomy" id="543023"/>
    <lineage>
        <taxon>Bacteria</taxon>
        <taxon>Thermotogati</taxon>
        <taxon>Deinococcota</taxon>
        <taxon>Deinococci</taxon>
        <taxon>Trueperales</taxon>
        <taxon>Trueperaceae</taxon>
        <taxon>Truepera</taxon>
        <taxon>environmental samples</taxon>
    </lineage>
</organism>
<keyword evidence="15" id="KW-0464">Manganese</keyword>
<comment type="cofactor">
    <cofactor evidence="2">
        <name>Mn(2+)</name>
        <dbReference type="ChEBI" id="CHEBI:29035"/>
    </cofactor>
</comment>
<reference evidence="19" key="1">
    <citation type="submission" date="2020-02" db="EMBL/GenBank/DDBJ databases">
        <authorList>
            <person name="Meier V. D."/>
        </authorList>
    </citation>
    <scope>NUCLEOTIDE SEQUENCE</scope>
    <source>
        <strain evidence="19">AVDCRST_MAG86</strain>
    </source>
</reference>
<accession>A0A6J4VDY9</accession>
<keyword evidence="14" id="KW-0594">Phospholipid biosynthesis</keyword>
<name>A0A6J4VDY9_9DEIN</name>
<evidence type="ECO:0000256" key="13">
    <source>
        <dbReference type="ARBA" id="ARBA00023136"/>
    </source>
</evidence>
<evidence type="ECO:0000256" key="8">
    <source>
        <dbReference type="ARBA" id="ARBA00022519"/>
    </source>
</evidence>
<protein>
    <recommendedName>
        <fullName evidence="5">Phosphatidylcholine synthase</fullName>
        <ecNumber evidence="4">2.7.8.24</ecNumber>
    </recommendedName>
    <alternativeName>
        <fullName evidence="17">CDP-diglyceride-choline O-phosphatidyltransferase</fullName>
    </alternativeName>
</protein>
<keyword evidence="13 18" id="KW-0472">Membrane</keyword>
<evidence type="ECO:0000256" key="3">
    <source>
        <dbReference type="ARBA" id="ARBA00004429"/>
    </source>
</evidence>
<keyword evidence="9 19" id="KW-0808">Transferase</keyword>
<dbReference type="GO" id="GO:0005886">
    <property type="term" value="C:plasma membrane"/>
    <property type="evidence" value="ECO:0007669"/>
    <property type="project" value="UniProtKB-SubCell"/>
</dbReference>
<evidence type="ECO:0000256" key="10">
    <source>
        <dbReference type="ARBA" id="ARBA00022692"/>
    </source>
</evidence>
<evidence type="ECO:0000256" key="16">
    <source>
        <dbReference type="ARBA" id="ARBA00023264"/>
    </source>
</evidence>
<evidence type="ECO:0000256" key="7">
    <source>
        <dbReference type="ARBA" id="ARBA00022516"/>
    </source>
</evidence>
<comment type="catalytic activity">
    <reaction evidence="1">
        <text>a CDP-1,2-diacyl-sn-glycerol + choline = a 1,2-diacyl-sn-glycero-3-phosphocholine + CMP + H(+)</text>
        <dbReference type="Rhea" id="RHEA:14597"/>
        <dbReference type="ChEBI" id="CHEBI:15354"/>
        <dbReference type="ChEBI" id="CHEBI:15378"/>
        <dbReference type="ChEBI" id="CHEBI:57643"/>
        <dbReference type="ChEBI" id="CHEBI:58332"/>
        <dbReference type="ChEBI" id="CHEBI:60377"/>
        <dbReference type="EC" id="2.7.8.24"/>
    </reaction>
</comment>
<evidence type="ECO:0000256" key="5">
    <source>
        <dbReference type="ARBA" id="ARBA00015623"/>
    </source>
</evidence>
<feature type="transmembrane region" description="Helical" evidence="18">
    <location>
        <begin position="99"/>
        <end position="119"/>
    </location>
</feature>
<evidence type="ECO:0000256" key="17">
    <source>
        <dbReference type="ARBA" id="ARBA00033321"/>
    </source>
</evidence>
<evidence type="ECO:0000256" key="12">
    <source>
        <dbReference type="ARBA" id="ARBA00023098"/>
    </source>
</evidence>
<evidence type="ECO:0000256" key="18">
    <source>
        <dbReference type="SAM" id="Phobius"/>
    </source>
</evidence>